<dbReference type="OrthoDB" id="6022300at2759"/>
<dbReference type="GO" id="GO:0000981">
    <property type="term" value="F:DNA-binding transcription factor activity, RNA polymerase II-specific"/>
    <property type="evidence" value="ECO:0007669"/>
    <property type="project" value="TreeGrafter"/>
</dbReference>
<dbReference type="PROSITE" id="PS50217">
    <property type="entry name" value="BZIP"/>
    <property type="match status" value="1"/>
</dbReference>
<dbReference type="Proteomes" id="UP000594262">
    <property type="component" value="Unplaced"/>
</dbReference>
<evidence type="ECO:0000256" key="1">
    <source>
        <dbReference type="ARBA" id="ARBA00004123"/>
    </source>
</evidence>
<feature type="coiled-coil region" evidence="7">
    <location>
        <begin position="254"/>
        <end position="281"/>
    </location>
</feature>
<evidence type="ECO:0000256" key="3">
    <source>
        <dbReference type="ARBA" id="ARBA00023015"/>
    </source>
</evidence>
<dbReference type="FunFam" id="1.20.5.170:FF:000025">
    <property type="entry name" value="nuclear factor interleukin-3-regulated protein-like"/>
    <property type="match status" value="1"/>
</dbReference>
<sequence>MMSQPMLATTSHPQHLHHPQQTQQQQQQQQQQQRDNNDIEDFLNILIDDNTHKHNNNKSPQQLSPCNQQPSPSFNIPQQQQQRQPQHFGGGSPINNGQMQLATSPPTNVPEVKIKCEDNSASDYPLSDGDGFIDDMSPFHSGVSSPGSSCSAMSGPGSPILMDSNSQQPFNQNYLTPESAFYMQPGSPTHSGGDSAGSSYKYDPRPLGRKKRRTLVPDDKKNTEYWEKRKRNNLAARRSREERRTKELQTFETMKHLQQENNALKQTVKMLMESQNELQKEIFSLRHCLEVSQAMLNNKQIPQPNNHHPNPL</sequence>
<feature type="compositionally biased region" description="Polar residues" evidence="8">
    <location>
        <begin position="57"/>
        <end position="67"/>
    </location>
</feature>
<reference evidence="10" key="1">
    <citation type="submission" date="2021-01" db="UniProtKB">
        <authorList>
            <consortium name="EnsemblMetazoa"/>
        </authorList>
    </citation>
    <scope>IDENTIFICATION</scope>
</reference>
<dbReference type="PANTHER" id="PTHR11988">
    <property type="entry name" value="THYROTROPH EMBRYONIC FACTOR RELATED"/>
    <property type="match status" value="1"/>
</dbReference>
<evidence type="ECO:0000256" key="6">
    <source>
        <dbReference type="ARBA" id="ARBA00023242"/>
    </source>
</evidence>
<evidence type="ECO:0000313" key="10">
    <source>
        <dbReference type="EnsemblMetazoa" id="CLYHEMP007374.1"/>
    </source>
</evidence>
<dbReference type="AlphaFoldDB" id="A0A7M5V7L3"/>
<dbReference type="GO" id="GO:0005634">
    <property type="term" value="C:nucleus"/>
    <property type="evidence" value="ECO:0007669"/>
    <property type="project" value="UniProtKB-SubCell"/>
</dbReference>
<comment type="similarity">
    <text evidence="2">Belongs to the bZIP family. NFIL3 subfamily.</text>
</comment>
<comment type="subcellular location">
    <subcellularLocation>
        <location evidence="1">Nucleus</location>
    </subcellularLocation>
</comment>
<dbReference type="InterPro" id="IPR046347">
    <property type="entry name" value="bZIP_sf"/>
</dbReference>
<evidence type="ECO:0000256" key="8">
    <source>
        <dbReference type="SAM" id="MobiDB-lite"/>
    </source>
</evidence>
<feature type="region of interest" description="Disordered" evidence="8">
    <location>
        <begin position="1"/>
        <end position="108"/>
    </location>
</feature>
<evidence type="ECO:0000256" key="7">
    <source>
        <dbReference type="SAM" id="Coils"/>
    </source>
</evidence>
<accession>A0A7M5V7L3</accession>
<feature type="region of interest" description="Disordered" evidence="8">
    <location>
        <begin position="179"/>
        <end position="212"/>
    </location>
</feature>
<name>A0A7M5V7L3_9CNID</name>
<dbReference type="Gene3D" id="1.20.5.170">
    <property type="match status" value="1"/>
</dbReference>
<feature type="compositionally biased region" description="Polar residues" evidence="8">
    <location>
        <begin position="93"/>
        <end position="106"/>
    </location>
</feature>
<feature type="compositionally biased region" description="Low complexity" evidence="8">
    <location>
        <begin position="68"/>
        <end position="86"/>
    </location>
</feature>
<dbReference type="GO" id="GO:0000978">
    <property type="term" value="F:RNA polymerase II cis-regulatory region sequence-specific DNA binding"/>
    <property type="evidence" value="ECO:0007669"/>
    <property type="project" value="TreeGrafter"/>
</dbReference>
<dbReference type="RefSeq" id="XP_066933837.1">
    <property type="nucleotide sequence ID" value="XM_067077736.1"/>
</dbReference>
<evidence type="ECO:0000259" key="9">
    <source>
        <dbReference type="PROSITE" id="PS50217"/>
    </source>
</evidence>
<dbReference type="SUPFAM" id="SSF57959">
    <property type="entry name" value="Leucine zipper domain"/>
    <property type="match status" value="1"/>
</dbReference>
<protein>
    <recommendedName>
        <fullName evidence="9">BZIP domain-containing protein</fullName>
    </recommendedName>
</protein>
<evidence type="ECO:0000256" key="2">
    <source>
        <dbReference type="ARBA" id="ARBA00006079"/>
    </source>
</evidence>
<evidence type="ECO:0000256" key="5">
    <source>
        <dbReference type="ARBA" id="ARBA00023163"/>
    </source>
</evidence>
<dbReference type="Pfam" id="PF07716">
    <property type="entry name" value="bZIP_2"/>
    <property type="match status" value="1"/>
</dbReference>
<dbReference type="InterPro" id="IPR040223">
    <property type="entry name" value="PAR_bZIP"/>
</dbReference>
<dbReference type="InterPro" id="IPR004827">
    <property type="entry name" value="bZIP"/>
</dbReference>
<keyword evidence="6" id="KW-0539">Nucleus</keyword>
<dbReference type="PANTHER" id="PTHR11988:SF27">
    <property type="entry name" value="GH27708P"/>
    <property type="match status" value="1"/>
</dbReference>
<keyword evidence="4" id="KW-0238">DNA-binding</keyword>
<evidence type="ECO:0000313" key="11">
    <source>
        <dbReference type="Proteomes" id="UP000594262"/>
    </source>
</evidence>
<keyword evidence="3" id="KW-0805">Transcription regulation</keyword>
<evidence type="ECO:0000256" key="4">
    <source>
        <dbReference type="ARBA" id="ARBA00023125"/>
    </source>
</evidence>
<feature type="compositionally biased region" description="Low complexity" evidence="8">
    <location>
        <begin position="20"/>
        <end position="33"/>
    </location>
</feature>
<organism evidence="10 11">
    <name type="scientific">Clytia hemisphaerica</name>
    <dbReference type="NCBI Taxonomy" id="252671"/>
    <lineage>
        <taxon>Eukaryota</taxon>
        <taxon>Metazoa</taxon>
        <taxon>Cnidaria</taxon>
        <taxon>Hydrozoa</taxon>
        <taxon>Hydroidolina</taxon>
        <taxon>Leptothecata</taxon>
        <taxon>Obeliida</taxon>
        <taxon>Clytiidae</taxon>
        <taxon>Clytia</taxon>
    </lineage>
</organism>
<feature type="domain" description="BZIP" evidence="9">
    <location>
        <begin position="222"/>
        <end position="285"/>
    </location>
</feature>
<proteinExistence type="inferred from homology"/>
<dbReference type="EnsemblMetazoa" id="CLYHEMT007374.1">
    <property type="protein sequence ID" value="CLYHEMP007374.1"/>
    <property type="gene ID" value="CLYHEMG007374"/>
</dbReference>
<feature type="compositionally biased region" description="Polar residues" evidence="8">
    <location>
        <begin position="1"/>
        <end position="13"/>
    </location>
</feature>
<dbReference type="GeneID" id="136821503"/>
<keyword evidence="5" id="KW-0804">Transcription</keyword>
<keyword evidence="11" id="KW-1185">Reference proteome</keyword>
<keyword evidence="7" id="KW-0175">Coiled coil</keyword>
<feature type="compositionally biased region" description="Polar residues" evidence="8">
    <location>
        <begin position="186"/>
        <end position="198"/>
    </location>
</feature>